<dbReference type="SUPFAM" id="SSF143100">
    <property type="entry name" value="TTHA1013/TTHA0281-like"/>
    <property type="match status" value="1"/>
</dbReference>
<proteinExistence type="predicted"/>
<dbReference type="SUPFAM" id="SSF81901">
    <property type="entry name" value="HCP-like"/>
    <property type="match status" value="1"/>
</dbReference>
<dbReference type="Proteomes" id="UP001447842">
    <property type="component" value="Chromosome"/>
</dbReference>
<reference evidence="6 7" key="1">
    <citation type="submission" date="2024-03" db="EMBL/GenBank/DDBJ databases">
        <title>Sulfurimonas sp. HSL3-1.</title>
        <authorList>
            <person name="Wang S."/>
        </authorList>
    </citation>
    <scope>NUCLEOTIDE SEQUENCE [LARGE SCALE GENOMIC DNA]</scope>
    <source>
        <strain evidence="6 7">HSL3-1</strain>
    </source>
</reference>
<evidence type="ECO:0000256" key="4">
    <source>
        <dbReference type="ARBA" id="ARBA00023251"/>
    </source>
</evidence>
<dbReference type="EC" id="3.5.2.6" evidence="2"/>
<dbReference type="InterPro" id="IPR006597">
    <property type="entry name" value="Sel1-like"/>
</dbReference>
<dbReference type="EMBL" id="CP147920">
    <property type="protein sequence ID" value="XAU14228.1"/>
    <property type="molecule type" value="Genomic_DNA"/>
</dbReference>
<dbReference type="SMART" id="SM00671">
    <property type="entry name" value="SEL1"/>
    <property type="match status" value="3"/>
</dbReference>
<evidence type="ECO:0000256" key="3">
    <source>
        <dbReference type="ARBA" id="ARBA00023157"/>
    </source>
</evidence>
<dbReference type="InterPro" id="IPR050767">
    <property type="entry name" value="Sel1_AlgK"/>
</dbReference>
<dbReference type="InterPro" id="IPR011990">
    <property type="entry name" value="TPR-like_helical_dom_sf"/>
</dbReference>
<dbReference type="Pfam" id="PF08238">
    <property type="entry name" value="Sel1"/>
    <property type="match status" value="2"/>
</dbReference>
<dbReference type="PANTHER" id="PTHR11102:SF160">
    <property type="entry name" value="ERAD-ASSOCIATED E3 UBIQUITIN-PROTEIN LIGASE COMPONENT HRD3"/>
    <property type="match status" value="1"/>
</dbReference>
<keyword evidence="7" id="KW-1185">Reference proteome</keyword>
<dbReference type="InterPro" id="IPR001075">
    <property type="entry name" value="NIF_FeS_clus_asmbl_NifU_C"/>
</dbReference>
<feature type="domain" description="NIF system FeS cluster assembly NifU C-terminal" evidence="5">
    <location>
        <begin position="228"/>
        <end position="279"/>
    </location>
</feature>
<dbReference type="Gene3D" id="3.30.300.130">
    <property type="entry name" value="Fe-S cluster assembly (FSCA)"/>
    <property type="match status" value="1"/>
</dbReference>
<dbReference type="Gene3D" id="1.25.40.10">
    <property type="entry name" value="Tetratricopeptide repeat domain"/>
    <property type="match status" value="1"/>
</dbReference>
<dbReference type="SUPFAM" id="SSF117916">
    <property type="entry name" value="Fe-S cluster assembly (FSCA) domain-like"/>
    <property type="match status" value="1"/>
</dbReference>
<keyword evidence="3" id="KW-1015">Disulfide bond</keyword>
<evidence type="ECO:0000256" key="1">
    <source>
        <dbReference type="ARBA" id="ARBA00001526"/>
    </source>
</evidence>
<name>A0ABZ3H8V3_9BACT</name>
<evidence type="ECO:0000259" key="5">
    <source>
        <dbReference type="Pfam" id="PF01106"/>
    </source>
</evidence>
<gene>
    <name evidence="6" type="ORF">WCY31_08155</name>
</gene>
<protein>
    <recommendedName>
        <fullName evidence="2">beta-lactamase</fullName>
        <ecNumber evidence="2">3.5.2.6</ecNumber>
    </recommendedName>
</protein>
<dbReference type="InterPro" id="IPR034904">
    <property type="entry name" value="FSCA_dom_sf"/>
</dbReference>
<evidence type="ECO:0000313" key="7">
    <source>
        <dbReference type="Proteomes" id="UP001447842"/>
    </source>
</evidence>
<organism evidence="6 7">
    <name type="scientific">Sulfurimonas diazotrophicus</name>
    <dbReference type="NCBI Taxonomy" id="3131939"/>
    <lineage>
        <taxon>Bacteria</taxon>
        <taxon>Pseudomonadati</taxon>
        <taxon>Campylobacterota</taxon>
        <taxon>Epsilonproteobacteria</taxon>
        <taxon>Campylobacterales</taxon>
        <taxon>Sulfurimonadaceae</taxon>
        <taxon>Sulfurimonas</taxon>
    </lineage>
</organism>
<evidence type="ECO:0000256" key="2">
    <source>
        <dbReference type="ARBA" id="ARBA00012865"/>
    </source>
</evidence>
<evidence type="ECO:0000313" key="6">
    <source>
        <dbReference type="EMBL" id="XAU14228.1"/>
    </source>
</evidence>
<dbReference type="RefSeq" id="WP_345972006.1">
    <property type="nucleotide sequence ID" value="NZ_CP147920.1"/>
</dbReference>
<dbReference type="PANTHER" id="PTHR11102">
    <property type="entry name" value="SEL-1-LIKE PROTEIN"/>
    <property type="match status" value="1"/>
</dbReference>
<accession>A0ABZ3H8V3</accession>
<dbReference type="InterPro" id="IPR035069">
    <property type="entry name" value="TTHA1013/TTHA0281-like"/>
</dbReference>
<comment type="catalytic activity">
    <reaction evidence="1">
        <text>a beta-lactam + H2O = a substituted beta-amino acid</text>
        <dbReference type="Rhea" id="RHEA:20401"/>
        <dbReference type="ChEBI" id="CHEBI:15377"/>
        <dbReference type="ChEBI" id="CHEBI:35627"/>
        <dbReference type="ChEBI" id="CHEBI:140347"/>
        <dbReference type="EC" id="3.5.2.6"/>
    </reaction>
</comment>
<dbReference type="Pfam" id="PF01106">
    <property type="entry name" value="NifU"/>
    <property type="match status" value="1"/>
</dbReference>
<keyword evidence="4" id="KW-0046">Antibiotic resistance</keyword>
<sequence>MKKYALDYFGFSNEEGDGCVAQFVEFPEIKGIGDTFEEAEEDAYERLEAYFQSQEEQIMTTFEAGVSAYEAKQYKEAYDLFVDSAAKADANAMVNLGVMAMQGKGCGRDIEAAKEWFAKAAEQGSMHAMMSLAQIFEKGLDGTPNEKDALTYFKQAADIGHVDAQFKAGMLLKEAGEKAEAMRYLITAAHNNNVRAQEVVTYVSNKELATVLNKPFRSLPVEKQITLVMQVIDQKIRPTLEADSGGIELLNYVPGETPQIWLNYLGACSGCHLGSTSTADMLLDAFEELIDKNVVLYLM</sequence>